<sequence length="140" mass="15334">MSEENVLILQLPVERDEDGFWTHPAWPSDGEEDAIPKSWFGDSGLELFIVDMESDGPEGLFETWADEGLCDCSPWVPSAPAGEGWFIFSIHDTEDGPICVWVRHLPGLKQEIDALSAGREFCGACGDGCESCRVAEGCPK</sequence>
<evidence type="ECO:0000313" key="2">
    <source>
        <dbReference type="Proteomes" id="UP000024771"/>
    </source>
</evidence>
<comment type="caution">
    <text evidence="1">The sequence shown here is derived from an EMBL/GenBank/DDBJ whole genome shotgun (WGS) entry which is preliminary data.</text>
</comment>
<dbReference type="eggNOG" id="ENOG50331HM">
    <property type="taxonomic scope" value="Bacteria"/>
</dbReference>
<gene>
    <name evidence="1" type="ORF">PMO01_17455</name>
</gene>
<dbReference type="RefSeq" id="WP_024013572.1">
    <property type="nucleotide sequence ID" value="NZ_CM002330.1"/>
</dbReference>
<dbReference type="EMBL" id="AYMZ01000007">
    <property type="protein sequence ID" value="ETF06915.1"/>
    <property type="molecule type" value="Genomic_DNA"/>
</dbReference>
<dbReference type="AlphaFoldDB" id="V8R5S2"/>
<dbReference type="Proteomes" id="UP000024771">
    <property type="component" value="Chromosome"/>
</dbReference>
<reference evidence="1 2" key="1">
    <citation type="journal article" date="2014" name="Genome Announc.">
        <title>Draft Genome Sequence of Pseudomonas moraviensis R28-S.</title>
        <authorList>
            <person name="Hunter S.S."/>
            <person name="Yano H."/>
            <person name="Loftie-Eaton W."/>
            <person name="Hughes J."/>
            <person name="De Gelder L."/>
            <person name="Stragier P."/>
            <person name="De Vos P."/>
            <person name="Settles M.L."/>
            <person name="Top E.M."/>
        </authorList>
    </citation>
    <scope>NUCLEOTIDE SEQUENCE [LARGE SCALE GENOMIC DNA]</scope>
    <source>
        <strain evidence="2">R28</strain>
    </source>
</reference>
<evidence type="ECO:0000313" key="1">
    <source>
        <dbReference type="EMBL" id="ETF06915.1"/>
    </source>
</evidence>
<dbReference type="HOGENOM" id="CLU_143290_1_0_6"/>
<organism evidence="1 2">
    <name type="scientific">Pseudomonas moraviensis R28-S</name>
    <dbReference type="NCBI Taxonomy" id="1395516"/>
    <lineage>
        <taxon>Bacteria</taxon>
        <taxon>Pseudomonadati</taxon>
        <taxon>Pseudomonadota</taxon>
        <taxon>Gammaproteobacteria</taxon>
        <taxon>Pseudomonadales</taxon>
        <taxon>Pseudomonadaceae</taxon>
        <taxon>Pseudomonas</taxon>
    </lineage>
</organism>
<proteinExistence type="predicted"/>
<protein>
    <submittedName>
        <fullName evidence="1">Uncharacterized protein</fullName>
    </submittedName>
</protein>
<accession>V8R5S2</accession>
<dbReference type="PATRIC" id="fig|1395516.4.peg.3541"/>
<name>V8R5S2_9PSED</name>